<dbReference type="EMBL" id="VYXP01000011">
    <property type="protein sequence ID" value="KAA9129804.1"/>
    <property type="molecule type" value="Genomic_DNA"/>
</dbReference>
<proteinExistence type="predicted"/>
<dbReference type="GO" id="GO:0004222">
    <property type="term" value="F:metalloendopeptidase activity"/>
    <property type="evidence" value="ECO:0007669"/>
    <property type="project" value="TreeGrafter"/>
</dbReference>
<dbReference type="InterPro" id="IPR011055">
    <property type="entry name" value="Dup_hybrid_motif"/>
</dbReference>
<dbReference type="CDD" id="cd12797">
    <property type="entry name" value="M23_peptidase"/>
    <property type="match status" value="1"/>
</dbReference>
<feature type="domain" description="M23ase beta-sheet core" evidence="2">
    <location>
        <begin position="185"/>
        <end position="277"/>
    </location>
</feature>
<keyword evidence="1" id="KW-1133">Transmembrane helix</keyword>
<dbReference type="RefSeq" id="WP_150865214.1">
    <property type="nucleotide sequence ID" value="NZ_VYXP01000011.1"/>
</dbReference>
<dbReference type="InterPro" id="IPR050570">
    <property type="entry name" value="Cell_wall_metabolism_enzyme"/>
</dbReference>
<comment type="caution">
    <text evidence="3">The sequence shown here is derived from an EMBL/GenBank/DDBJ whole genome shotgun (WGS) entry which is preliminary data.</text>
</comment>
<dbReference type="SUPFAM" id="SSF51261">
    <property type="entry name" value="Duplicated hybrid motif"/>
    <property type="match status" value="1"/>
</dbReference>
<evidence type="ECO:0000313" key="3">
    <source>
        <dbReference type="EMBL" id="KAA9129804.1"/>
    </source>
</evidence>
<protein>
    <submittedName>
        <fullName evidence="3">Peptidoglycan DD-metalloendopeptidase family protein</fullName>
    </submittedName>
</protein>
<evidence type="ECO:0000259" key="2">
    <source>
        <dbReference type="Pfam" id="PF01551"/>
    </source>
</evidence>
<evidence type="ECO:0000313" key="4">
    <source>
        <dbReference type="Proteomes" id="UP000325372"/>
    </source>
</evidence>
<gene>
    <name evidence="3" type="ORF">F3N42_14215</name>
</gene>
<feature type="transmembrane region" description="Helical" evidence="1">
    <location>
        <begin position="27"/>
        <end position="48"/>
    </location>
</feature>
<keyword evidence="1" id="KW-0812">Transmembrane</keyword>
<feature type="transmembrane region" description="Helical" evidence="1">
    <location>
        <begin position="55"/>
        <end position="76"/>
    </location>
</feature>
<evidence type="ECO:0000256" key="1">
    <source>
        <dbReference type="SAM" id="Phobius"/>
    </source>
</evidence>
<accession>A0A5N0T5S2</accession>
<feature type="transmembrane region" description="Helical" evidence="1">
    <location>
        <begin position="88"/>
        <end position="106"/>
    </location>
</feature>
<dbReference type="InterPro" id="IPR016047">
    <property type="entry name" value="M23ase_b-sheet_dom"/>
</dbReference>
<sequence>MLFIILIEVLVPTVLLGALALSRAPGFWTYLLGVVCYGLALLFMWLVLPWHLTSIYLRMLLPFAFAMAALSGWARIGSHPSGPPPRAQALIGGLFLVALIGAFGFADWKALSGYRSPQPPVRLAMPLRDGLYIVGHGGASRLVNAHYRIRPQDFAVDLMSMNPWGGRRNSWSGTAGPEAYDIFNHRVYAPCDGEVRAAVDGHPDLFPGQTDRHNLAGNHLVLGCEDYKVLLAHLKNGSLLVAAGDIVSVGDELARVGNSGNTSEPHLHIHVARGGQPDSGLDGIGVPFLLDSTFAVRGDVIKPSFGAFARD</sequence>
<keyword evidence="1" id="KW-0472">Membrane</keyword>
<dbReference type="AlphaFoldDB" id="A0A5N0T5S2"/>
<dbReference type="Gene3D" id="2.70.70.10">
    <property type="entry name" value="Glucose Permease (Domain IIA)"/>
    <property type="match status" value="1"/>
</dbReference>
<dbReference type="PANTHER" id="PTHR21666:SF285">
    <property type="entry name" value="M23 FAMILY METALLOPEPTIDASE"/>
    <property type="match status" value="1"/>
</dbReference>
<reference evidence="3 4" key="1">
    <citation type="submission" date="2019-09" db="EMBL/GenBank/DDBJ databases">
        <title>Wenzhouxiangella sp. Genome sequencing and assembly.</title>
        <authorList>
            <person name="Zhang R."/>
        </authorList>
    </citation>
    <scope>NUCLEOTIDE SEQUENCE [LARGE SCALE GENOMIC DNA]</scope>
    <source>
        <strain evidence="3 4">W260</strain>
    </source>
</reference>
<dbReference type="Proteomes" id="UP000325372">
    <property type="component" value="Unassembled WGS sequence"/>
</dbReference>
<organism evidence="3 4">
    <name type="scientific">Marinihelvus fidelis</name>
    <dbReference type="NCBI Taxonomy" id="2613842"/>
    <lineage>
        <taxon>Bacteria</taxon>
        <taxon>Pseudomonadati</taxon>
        <taxon>Pseudomonadota</taxon>
        <taxon>Gammaproteobacteria</taxon>
        <taxon>Chromatiales</taxon>
        <taxon>Wenzhouxiangellaceae</taxon>
        <taxon>Marinihelvus</taxon>
    </lineage>
</organism>
<dbReference type="PANTHER" id="PTHR21666">
    <property type="entry name" value="PEPTIDASE-RELATED"/>
    <property type="match status" value="1"/>
</dbReference>
<keyword evidence="4" id="KW-1185">Reference proteome</keyword>
<name>A0A5N0T5S2_9GAMM</name>
<dbReference type="Pfam" id="PF01551">
    <property type="entry name" value="Peptidase_M23"/>
    <property type="match status" value="1"/>
</dbReference>